<reference evidence="2" key="1">
    <citation type="journal article" date="2019" name="Sci. Rep.">
        <title>Draft genome of Tanacetum cinerariifolium, the natural source of mosquito coil.</title>
        <authorList>
            <person name="Yamashiro T."/>
            <person name="Shiraishi A."/>
            <person name="Satake H."/>
            <person name="Nakayama K."/>
        </authorList>
    </citation>
    <scope>NUCLEOTIDE SEQUENCE</scope>
</reference>
<feature type="compositionally biased region" description="Polar residues" evidence="1">
    <location>
        <begin position="41"/>
        <end position="55"/>
    </location>
</feature>
<proteinExistence type="predicted"/>
<protein>
    <submittedName>
        <fullName evidence="2">Uncharacterized protein</fullName>
    </submittedName>
</protein>
<name>A0A699VGE8_TANCI</name>
<evidence type="ECO:0000256" key="1">
    <source>
        <dbReference type="SAM" id="MobiDB-lite"/>
    </source>
</evidence>
<evidence type="ECO:0000313" key="2">
    <source>
        <dbReference type="EMBL" id="GFD30834.1"/>
    </source>
</evidence>
<dbReference type="EMBL" id="BKCJ011407961">
    <property type="protein sequence ID" value="GFD30834.1"/>
    <property type="molecule type" value="Genomic_DNA"/>
</dbReference>
<organism evidence="2">
    <name type="scientific">Tanacetum cinerariifolium</name>
    <name type="common">Dalmatian daisy</name>
    <name type="synonym">Chrysanthemum cinerariifolium</name>
    <dbReference type="NCBI Taxonomy" id="118510"/>
    <lineage>
        <taxon>Eukaryota</taxon>
        <taxon>Viridiplantae</taxon>
        <taxon>Streptophyta</taxon>
        <taxon>Embryophyta</taxon>
        <taxon>Tracheophyta</taxon>
        <taxon>Spermatophyta</taxon>
        <taxon>Magnoliopsida</taxon>
        <taxon>eudicotyledons</taxon>
        <taxon>Gunneridae</taxon>
        <taxon>Pentapetalae</taxon>
        <taxon>asterids</taxon>
        <taxon>campanulids</taxon>
        <taxon>Asterales</taxon>
        <taxon>Asteraceae</taxon>
        <taxon>Asteroideae</taxon>
        <taxon>Anthemideae</taxon>
        <taxon>Anthemidinae</taxon>
        <taxon>Tanacetum</taxon>
    </lineage>
</organism>
<gene>
    <name evidence="2" type="ORF">Tci_902803</name>
</gene>
<sequence>MILNTLDNLGKFEAKEDEGYFIGYSMSSKASGCSKPHEESISQVPEGSRNPNPTASAFIPSADQME</sequence>
<dbReference type="AlphaFoldDB" id="A0A699VGE8"/>
<accession>A0A699VGE8</accession>
<comment type="caution">
    <text evidence="2">The sequence shown here is derived from an EMBL/GenBank/DDBJ whole genome shotgun (WGS) entry which is preliminary data.</text>
</comment>
<feature type="non-terminal residue" evidence="2">
    <location>
        <position position="66"/>
    </location>
</feature>
<feature type="region of interest" description="Disordered" evidence="1">
    <location>
        <begin position="28"/>
        <end position="66"/>
    </location>
</feature>